<dbReference type="GO" id="GO:0046872">
    <property type="term" value="F:metal ion binding"/>
    <property type="evidence" value="ECO:0007669"/>
    <property type="project" value="UniProtKB-UniRule"/>
</dbReference>
<comment type="function">
    <text evidence="9">Involved in the regulation of the intracellular balance of NAD and NADP, and is a key enzyme in the biosynthesis of NADP. Catalyzes specifically the phosphorylation on 2'-hydroxyl of the adenosine moiety of NAD to yield NADP.</text>
</comment>
<evidence type="ECO:0000256" key="1">
    <source>
        <dbReference type="ARBA" id="ARBA00022490"/>
    </source>
</evidence>
<comment type="caution">
    <text evidence="9">Lacks conserved residue(s) required for the propagation of feature annotation.</text>
</comment>
<evidence type="ECO:0000256" key="4">
    <source>
        <dbReference type="ARBA" id="ARBA00022777"/>
    </source>
</evidence>
<dbReference type="InterPro" id="IPR017438">
    <property type="entry name" value="ATP-NAD_kinase_N"/>
</dbReference>
<sequence length="390" mass="41597">MPVRRLGLVVHEGRPLAVQTAGTVREWADRHGIGCTDIDVWKAHEDRRGGRDELHHAGDPDLVVTLGGDGTFLRGARIAAKNNAAVLGVDLGKVGFLTEVACRDVEAALEAVHHGGASFEERMTLTMRASRPLEIPAGIESLLRYGHGPALPPPAVRPESTEGDGWGVALDVTALNDVVLEKLARDHQVALGVYLSGRLLASYSADAVIVATPTGSTAYSFAAGGPILSPNAEAIVFTPVAPHMTFNRSVVAAPDESIGLRVLPHSGQAAVSIDGQLRGVLDPGDWIGVYGAPRRLRLVRLRPADFYGRVRDRFRLTDAPATAQDGESDAFWRPTTPVPPDLAHLRLPPPPDAPLPRLPDDVQPSTPPDEAPLPRLPDDVRPAPPPDEAR</sequence>
<dbReference type="Proteomes" id="UP000294508">
    <property type="component" value="Unassembled WGS sequence"/>
</dbReference>
<evidence type="ECO:0000313" key="11">
    <source>
        <dbReference type="EMBL" id="TCO16924.1"/>
    </source>
</evidence>
<name>A0A4R2GZN3_9ACTN</name>
<evidence type="ECO:0000256" key="5">
    <source>
        <dbReference type="ARBA" id="ARBA00022840"/>
    </source>
</evidence>
<evidence type="ECO:0000256" key="3">
    <source>
        <dbReference type="ARBA" id="ARBA00022741"/>
    </source>
</evidence>
<proteinExistence type="inferred from homology"/>
<dbReference type="RefSeq" id="WP_132215125.1">
    <property type="nucleotide sequence ID" value="NZ_SLWN01000019.1"/>
</dbReference>
<feature type="compositionally biased region" description="Pro residues" evidence="10">
    <location>
        <begin position="347"/>
        <end position="357"/>
    </location>
</feature>
<gene>
    <name evidence="9" type="primary">nadK</name>
    <name evidence="11" type="ORF">EV652_119113</name>
</gene>
<feature type="compositionally biased region" description="Pro residues" evidence="10">
    <location>
        <begin position="365"/>
        <end position="375"/>
    </location>
</feature>
<dbReference type="Pfam" id="PF01513">
    <property type="entry name" value="NAD_kinase"/>
    <property type="match status" value="1"/>
</dbReference>
<dbReference type="SUPFAM" id="SSF111331">
    <property type="entry name" value="NAD kinase/diacylglycerol kinase-like"/>
    <property type="match status" value="1"/>
</dbReference>
<evidence type="ECO:0000256" key="10">
    <source>
        <dbReference type="SAM" id="MobiDB-lite"/>
    </source>
</evidence>
<dbReference type="PANTHER" id="PTHR20275:SF0">
    <property type="entry name" value="NAD KINASE"/>
    <property type="match status" value="1"/>
</dbReference>
<comment type="similarity">
    <text evidence="9">Belongs to the NAD kinase family.</text>
</comment>
<dbReference type="GO" id="GO:0005524">
    <property type="term" value="F:ATP binding"/>
    <property type="evidence" value="ECO:0007669"/>
    <property type="project" value="UniProtKB-KW"/>
</dbReference>
<keyword evidence="2 9" id="KW-0808">Transferase</keyword>
<dbReference type="GO" id="GO:0006741">
    <property type="term" value="P:NADP+ biosynthetic process"/>
    <property type="evidence" value="ECO:0007669"/>
    <property type="project" value="UniProtKB-UniRule"/>
</dbReference>
<dbReference type="InterPro" id="IPR002504">
    <property type="entry name" value="NADK"/>
</dbReference>
<dbReference type="EMBL" id="SLWN01000019">
    <property type="protein sequence ID" value="TCO16924.1"/>
    <property type="molecule type" value="Genomic_DNA"/>
</dbReference>
<dbReference type="AlphaFoldDB" id="A0A4R2GZN3"/>
<keyword evidence="7 9" id="KW-0520">NAD</keyword>
<feature type="binding site" evidence="9">
    <location>
        <begin position="69"/>
        <end position="70"/>
    </location>
    <ligand>
        <name>NAD(+)</name>
        <dbReference type="ChEBI" id="CHEBI:57540"/>
    </ligand>
</feature>
<feature type="binding site" evidence="9">
    <location>
        <position position="276"/>
    </location>
    <ligand>
        <name>NAD(+)</name>
        <dbReference type="ChEBI" id="CHEBI:57540"/>
    </ligand>
</feature>
<feature type="binding site" evidence="9">
    <location>
        <begin position="176"/>
        <end position="177"/>
    </location>
    <ligand>
        <name>NAD(+)</name>
        <dbReference type="ChEBI" id="CHEBI:57540"/>
    </ligand>
</feature>
<feature type="binding site" evidence="9">
    <location>
        <position position="74"/>
    </location>
    <ligand>
        <name>NAD(+)</name>
        <dbReference type="ChEBI" id="CHEBI:57540"/>
    </ligand>
</feature>
<evidence type="ECO:0000256" key="7">
    <source>
        <dbReference type="ARBA" id="ARBA00023027"/>
    </source>
</evidence>
<evidence type="ECO:0000256" key="6">
    <source>
        <dbReference type="ARBA" id="ARBA00022857"/>
    </source>
</evidence>
<feature type="binding site" evidence="9">
    <location>
        <position position="206"/>
    </location>
    <ligand>
        <name>NAD(+)</name>
        <dbReference type="ChEBI" id="CHEBI:57540"/>
    </ligand>
</feature>
<keyword evidence="1 9" id="KW-0963">Cytoplasm</keyword>
<evidence type="ECO:0000313" key="12">
    <source>
        <dbReference type="Proteomes" id="UP000294508"/>
    </source>
</evidence>
<keyword evidence="12" id="KW-1185">Reference proteome</keyword>
<feature type="compositionally biased region" description="Basic and acidic residues" evidence="10">
    <location>
        <begin position="376"/>
        <end position="390"/>
    </location>
</feature>
<comment type="caution">
    <text evidence="11">The sequence shown here is derived from an EMBL/GenBank/DDBJ whole genome shotgun (WGS) entry which is preliminary data.</text>
</comment>
<feature type="binding site" evidence="9">
    <location>
        <position position="187"/>
    </location>
    <ligand>
        <name>NAD(+)</name>
        <dbReference type="ChEBI" id="CHEBI:57540"/>
    </ligand>
</feature>
<feature type="region of interest" description="Disordered" evidence="10">
    <location>
        <begin position="318"/>
        <end position="390"/>
    </location>
</feature>
<comment type="cofactor">
    <cofactor evidence="9">
        <name>a divalent metal cation</name>
        <dbReference type="ChEBI" id="CHEBI:60240"/>
    </cofactor>
</comment>
<accession>A0A4R2GZN3</accession>
<keyword evidence="4 9" id="KW-0418">Kinase</keyword>
<feature type="binding site" evidence="9">
    <location>
        <position position="241"/>
    </location>
    <ligand>
        <name>NAD(+)</name>
        <dbReference type="ChEBI" id="CHEBI:57540"/>
    </ligand>
</feature>
<dbReference type="InterPro" id="IPR017437">
    <property type="entry name" value="ATP-NAD_kinase_PpnK-typ_C"/>
</dbReference>
<comment type="subcellular location">
    <subcellularLocation>
        <location evidence="9">Cytoplasm</location>
    </subcellularLocation>
</comment>
<keyword evidence="3 9" id="KW-0547">Nucleotide-binding</keyword>
<evidence type="ECO:0000256" key="8">
    <source>
        <dbReference type="ARBA" id="ARBA00047925"/>
    </source>
</evidence>
<dbReference type="OrthoDB" id="9774737at2"/>
<dbReference type="Gene3D" id="3.40.50.10330">
    <property type="entry name" value="Probable inorganic polyphosphate/atp-NAD kinase, domain 1"/>
    <property type="match status" value="1"/>
</dbReference>
<dbReference type="EC" id="2.7.1.23" evidence="9"/>
<keyword evidence="6 9" id="KW-0521">NADP</keyword>
<reference evidence="11 12" key="1">
    <citation type="journal article" date="2015" name="Stand. Genomic Sci.">
        <title>Genomic Encyclopedia of Bacterial and Archaeal Type Strains, Phase III: the genomes of soil and plant-associated and newly described type strains.</title>
        <authorList>
            <person name="Whitman W.B."/>
            <person name="Woyke T."/>
            <person name="Klenk H.P."/>
            <person name="Zhou Y."/>
            <person name="Lilburn T.G."/>
            <person name="Beck B.J."/>
            <person name="De Vos P."/>
            <person name="Vandamme P."/>
            <person name="Eisen J.A."/>
            <person name="Garrity G."/>
            <person name="Hugenholtz P."/>
            <person name="Kyrpides N.C."/>
        </authorList>
    </citation>
    <scope>NUCLEOTIDE SEQUENCE [LARGE SCALE GENOMIC DNA]</scope>
    <source>
        <strain evidence="11 12">VKM Ac-2572</strain>
    </source>
</reference>
<dbReference type="GO" id="GO:0003951">
    <property type="term" value="F:NAD+ kinase activity"/>
    <property type="evidence" value="ECO:0007669"/>
    <property type="project" value="UniProtKB-UniRule"/>
</dbReference>
<dbReference type="Gene3D" id="2.60.200.30">
    <property type="entry name" value="Probable inorganic polyphosphate/atp-NAD kinase, domain 2"/>
    <property type="match status" value="1"/>
</dbReference>
<dbReference type="Pfam" id="PF20143">
    <property type="entry name" value="NAD_kinase_C"/>
    <property type="match status" value="1"/>
</dbReference>
<dbReference type="GO" id="GO:0051287">
    <property type="term" value="F:NAD binding"/>
    <property type="evidence" value="ECO:0007669"/>
    <property type="project" value="UniProtKB-ARBA"/>
</dbReference>
<comment type="catalytic activity">
    <reaction evidence="8 9">
        <text>NAD(+) + ATP = ADP + NADP(+) + H(+)</text>
        <dbReference type="Rhea" id="RHEA:18629"/>
        <dbReference type="ChEBI" id="CHEBI:15378"/>
        <dbReference type="ChEBI" id="CHEBI:30616"/>
        <dbReference type="ChEBI" id="CHEBI:57540"/>
        <dbReference type="ChEBI" id="CHEBI:58349"/>
        <dbReference type="ChEBI" id="CHEBI:456216"/>
        <dbReference type="EC" id="2.7.1.23"/>
    </reaction>
</comment>
<dbReference type="PANTHER" id="PTHR20275">
    <property type="entry name" value="NAD KINASE"/>
    <property type="match status" value="1"/>
</dbReference>
<dbReference type="InterPro" id="IPR016064">
    <property type="entry name" value="NAD/diacylglycerol_kinase_sf"/>
</dbReference>
<feature type="active site" description="Proton acceptor" evidence="9">
    <location>
        <position position="69"/>
    </location>
</feature>
<keyword evidence="5 9" id="KW-0067">ATP-binding</keyword>
<protein>
    <recommendedName>
        <fullName evidence="9">NAD kinase</fullName>
        <ecNumber evidence="9">2.7.1.23</ecNumber>
    </recommendedName>
    <alternativeName>
        <fullName evidence="9">ATP-dependent NAD kinase</fullName>
    </alternativeName>
</protein>
<dbReference type="GO" id="GO:0005737">
    <property type="term" value="C:cytoplasm"/>
    <property type="evidence" value="ECO:0007669"/>
    <property type="project" value="UniProtKB-SubCell"/>
</dbReference>
<organism evidence="11 12">
    <name type="scientific">Kribbella steppae</name>
    <dbReference type="NCBI Taxonomy" id="2512223"/>
    <lineage>
        <taxon>Bacteria</taxon>
        <taxon>Bacillati</taxon>
        <taxon>Actinomycetota</taxon>
        <taxon>Actinomycetes</taxon>
        <taxon>Propionibacteriales</taxon>
        <taxon>Kribbellaceae</taxon>
        <taxon>Kribbella</taxon>
    </lineage>
</organism>
<dbReference type="HAMAP" id="MF_00361">
    <property type="entry name" value="NAD_kinase"/>
    <property type="match status" value="1"/>
</dbReference>
<evidence type="ECO:0000256" key="9">
    <source>
        <dbReference type="HAMAP-Rule" id="MF_00361"/>
    </source>
</evidence>
<evidence type="ECO:0000256" key="2">
    <source>
        <dbReference type="ARBA" id="ARBA00022679"/>
    </source>
</evidence>
<dbReference type="GO" id="GO:0019674">
    <property type="term" value="P:NAD+ metabolic process"/>
    <property type="evidence" value="ECO:0007669"/>
    <property type="project" value="InterPro"/>
</dbReference>
<dbReference type="FunFam" id="3.40.50.10330:FF:000053">
    <property type="entry name" value="NAD kinase 1"/>
    <property type="match status" value="1"/>
</dbReference>